<dbReference type="OrthoDB" id="5947505at2759"/>
<comment type="caution">
    <text evidence="1">The sequence shown here is derived from an EMBL/GenBank/DDBJ whole genome shotgun (WGS) entry which is preliminary data.</text>
</comment>
<evidence type="ECO:0000313" key="2">
    <source>
        <dbReference type="Proteomes" id="UP001163046"/>
    </source>
</evidence>
<organism evidence="1 2">
    <name type="scientific">Desmophyllum pertusum</name>
    <dbReference type="NCBI Taxonomy" id="174260"/>
    <lineage>
        <taxon>Eukaryota</taxon>
        <taxon>Metazoa</taxon>
        <taxon>Cnidaria</taxon>
        <taxon>Anthozoa</taxon>
        <taxon>Hexacorallia</taxon>
        <taxon>Scleractinia</taxon>
        <taxon>Caryophylliina</taxon>
        <taxon>Caryophylliidae</taxon>
        <taxon>Desmophyllum</taxon>
    </lineage>
</organism>
<dbReference type="Proteomes" id="UP001163046">
    <property type="component" value="Unassembled WGS sequence"/>
</dbReference>
<keyword evidence="2" id="KW-1185">Reference proteome</keyword>
<name>A0A9X0A7G2_9CNID</name>
<accession>A0A9X0A7G2</accession>
<evidence type="ECO:0000313" key="1">
    <source>
        <dbReference type="EMBL" id="KAJ7394690.1"/>
    </source>
</evidence>
<reference evidence="1" key="1">
    <citation type="submission" date="2023-01" db="EMBL/GenBank/DDBJ databases">
        <title>Genome assembly of the deep-sea coral Lophelia pertusa.</title>
        <authorList>
            <person name="Herrera S."/>
            <person name="Cordes E."/>
        </authorList>
    </citation>
    <scope>NUCLEOTIDE SEQUENCE</scope>
    <source>
        <strain evidence="1">USNM1676648</strain>
        <tissue evidence="1">Polyp</tissue>
    </source>
</reference>
<proteinExistence type="predicted"/>
<gene>
    <name evidence="1" type="ORF">OS493_000515</name>
</gene>
<protein>
    <submittedName>
        <fullName evidence="1">Uncharacterized protein</fullName>
    </submittedName>
</protein>
<sequence length="150" mass="17774">MAAFRGQLWTRLTQISHRSLRIRQPVKNISSATGEQERSLLRRIISDWKTPSLVFISGVLGCLFYERFIEEPDETGTRDPLITRLMMKYIMADPEQDTLTRDNHLRRVREKCDVYLEMRRKPKFGKQPFDIEHIESYVPKYENLGQITND</sequence>
<dbReference type="AlphaFoldDB" id="A0A9X0A7G2"/>
<dbReference type="EMBL" id="MU825396">
    <property type="protein sequence ID" value="KAJ7394690.1"/>
    <property type="molecule type" value="Genomic_DNA"/>
</dbReference>